<evidence type="ECO:0000256" key="2">
    <source>
        <dbReference type="ARBA" id="ARBA00022801"/>
    </source>
</evidence>
<dbReference type="InterPro" id="IPR036881">
    <property type="entry name" value="Glyco_hydro_3_C_sf"/>
</dbReference>
<dbReference type="InterPro" id="IPR001764">
    <property type="entry name" value="Glyco_hydro_3_N"/>
</dbReference>
<evidence type="ECO:0000313" key="4">
    <source>
        <dbReference type="EMBL" id="MET4582996.1"/>
    </source>
</evidence>
<dbReference type="InterPro" id="IPR050288">
    <property type="entry name" value="Cellulose_deg_GH3"/>
</dbReference>
<dbReference type="PRINTS" id="PR00133">
    <property type="entry name" value="GLHYDRLASE3"/>
</dbReference>
<dbReference type="PANTHER" id="PTHR42715:SF10">
    <property type="entry name" value="BETA-GLUCOSIDASE"/>
    <property type="match status" value="1"/>
</dbReference>
<dbReference type="InterPro" id="IPR036962">
    <property type="entry name" value="Glyco_hydro_3_N_sf"/>
</dbReference>
<dbReference type="Pfam" id="PF00933">
    <property type="entry name" value="Glyco_hydro_3"/>
    <property type="match status" value="1"/>
</dbReference>
<feature type="domain" description="Fibronectin type III-like" evidence="3">
    <location>
        <begin position="664"/>
        <end position="733"/>
    </location>
</feature>
<reference evidence="4 5" key="1">
    <citation type="submission" date="2024-06" db="EMBL/GenBank/DDBJ databases">
        <title>Sorghum-associated microbial communities from plants grown in Nebraska, USA.</title>
        <authorList>
            <person name="Schachtman D."/>
        </authorList>
    </citation>
    <scope>NUCLEOTIDE SEQUENCE [LARGE SCALE GENOMIC DNA]</scope>
    <source>
        <strain evidence="4 5">2857</strain>
    </source>
</reference>
<comment type="similarity">
    <text evidence="1">Belongs to the glycosyl hydrolase 3 family.</text>
</comment>
<name>A0ABV2QPM4_9MICO</name>
<organism evidence="4 5">
    <name type="scientific">Conyzicola nivalis</name>
    <dbReference type="NCBI Taxonomy" id="1477021"/>
    <lineage>
        <taxon>Bacteria</taxon>
        <taxon>Bacillati</taxon>
        <taxon>Actinomycetota</taxon>
        <taxon>Actinomycetes</taxon>
        <taxon>Micrococcales</taxon>
        <taxon>Microbacteriaceae</taxon>
        <taxon>Conyzicola</taxon>
    </lineage>
</organism>
<dbReference type="SMART" id="SM01217">
    <property type="entry name" value="Fn3_like"/>
    <property type="match status" value="1"/>
</dbReference>
<dbReference type="Gene3D" id="3.20.20.300">
    <property type="entry name" value="Glycoside hydrolase, family 3, N-terminal domain"/>
    <property type="match status" value="1"/>
</dbReference>
<dbReference type="RefSeq" id="WP_354025178.1">
    <property type="nucleotide sequence ID" value="NZ_JBEPSJ010000003.1"/>
</dbReference>
<dbReference type="Proteomes" id="UP001549257">
    <property type="component" value="Unassembled WGS sequence"/>
</dbReference>
<accession>A0ABV2QPM4</accession>
<evidence type="ECO:0000313" key="5">
    <source>
        <dbReference type="Proteomes" id="UP001549257"/>
    </source>
</evidence>
<keyword evidence="5" id="KW-1185">Reference proteome</keyword>
<proteinExistence type="inferred from homology"/>
<dbReference type="Pfam" id="PF01915">
    <property type="entry name" value="Glyco_hydro_3_C"/>
    <property type="match status" value="1"/>
</dbReference>
<dbReference type="InterPro" id="IPR017853">
    <property type="entry name" value="GH"/>
</dbReference>
<keyword evidence="2" id="KW-0378">Hydrolase</keyword>
<dbReference type="InterPro" id="IPR013783">
    <property type="entry name" value="Ig-like_fold"/>
</dbReference>
<evidence type="ECO:0000259" key="3">
    <source>
        <dbReference type="SMART" id="SM01217"/>
    </source>
</evidence>
<evidence type="ECO:0000256" key="1">
    <source>
        <dbReference type="ARBA" id="ARBA00005336"/>
    </source>
</evidence>
<dbReference type="SUPFAM" id="SSF51445">
    <property type="entry name" value="(Trans)glycosidases"/>
    <property type="match status" value="1"/>
</dbReference>
<sequence length="772" mass="80453">MITGLWNDSTAPTGDRVEALVAAMTLEEKIAQLYGVWVGASSDGGEVAPHQHDMDDAIDLDALLPRGLGQLTRPFGSAPVEPAMGAASLQRTQERIVAGSRFGIPAIAHEECLAGFAAWGATAYPVPLAWGATFNPALVTTMAARIGADMRSVGVHQGLAPVLDVVRDARWGRVEETIGEDPYLVATIGTAYVRGLESAGLVATLKHFVGYSASKAGRNLAPVSMGRREVNDVLIPPFEMAVRDGGARSVMHSYSDVDGIPSAADTALLTGLLRETWGFTGTVVADYFGVAFLHLLHGVAGSWGEAAALALGAGVDVELPTVKTFGEPLVAAVTSGALDEALVDRALRRVLAQKVQLGMLDPGYSPAPARSGFDLDPAENRELALRIAEQSVVLLSNDGTLPLDRPARIAVVGPNADDPFAVLGCYSFPSHVGTQHPEWEIGIDLPTVLDAVRAEFGSSIVEYAAGTSVDGGETDFRAALELAAASDVVVLALGDRAGLFGRGTSGEGCDAESLVLPGAQQQLVDALLEGSTPVIVTLLAGRPYALGRAVTEAAAIVQSFFPGEEGATAIARVLSGAVAPSGRLPVSVPALAGTQPTTYLASPLARASDVSNIDPTAAFPFGHGLGYTSFEWDDVEQAADEVATDASMAASLTVRNAGDRAGVEVVQVYLHDPVASVVRPVQRLVGYARVPLEPGESARVRFDVPADLAQFTGRDGERIVEPGALELRFARSSASAVFTVGFTLTGPVRTVDHTRALRSEVEVTRTPTLAAL</sequence>
<dbReference type="EMBL" id="JBEPSJ010000003">
    <property type="protein sequence ID" value="MET4582996.1"/>
    <property type="molecule type" value="Genomic_DNA"/>
</dbReference>
<protein>
    <submittedName>
        <fullName evidence="4">Beta-xylosidase</fullName>
    </submittedName>
</protein>
<dbReference type="Gene3D" id="3.40.50.1700">
    <property type="entry name" value="Glycoside hydrolase family 3 C-terminal domain"/>
    <property type="match status" value="1"/>
</dbReference>
<dbReference type="Pfam" id="PF14310">
    <property type="entry name" value="Fn3-like"/>
    <property type="match status" value="1"/>
</dbReference>
<dbReference type="InterPro" id="IPR026891">
    <property type="entry name" value="Fn3-like"/>
</dbReference>
<dbReference type="SUPFAM" id="SSF52279">
    <property type="entry name" value="Beta-D-glucan exohydrolase, C-terminal domain"/>
    <property type="match status" value="1"/>
</dbReference>
<dbReference type="PANTHER" id="PTHR42715">
    <property type="entry name" value="BETA-GLUCOSIDASE"/>
    <property type="match status" value="1"/>
</dbReference>
<dbReference type="InterPro" id="IPR002772">
    <property type="entry name" value="Glyco_hydro_3_C"/>
</dbReference>
<gene>
    <name evidence="4" type="ORF">ABIE21_002515</name>
</gene>
<dbReference type="Gene3D" id="2.60.40.10">
    <property type="entry name" value="Immunoglobulins"/>
    <property type="match status" value="1"/>
</dbReference>
<comment type="caution">
    <text evidence="4">The sequence shown here is derived from an EMBL/GenBank/DDBJ whole genome shotgun (WGS) entry which is preliminary data.</text>
</comment>